<organism evidence="1">
    <name type="scientific">bioreactor metagenome</name>
    <dbReference type="NCBI Taxonomy" id="1076179"/>
    <lineage>
        <taxon>unclassified sequences</taxon>
        <taxon>metagenomes</taxon>
        <taxon>ecological metagenomes</taxon>
    </lineage>
</organism>
<evidence type="ECO:0000313" key="1">
    <source>
        <dbReference type="EMBL" id="MPN35151.1"/>
    </source>
</evidence>
<accession>A0A645H7Z7</accession>
<reference evidence="1" key="1">
    <citation type="submission" date="2019-08" db="EMBL/GenBank/DDBJ databases">
        <authorList>
            <person name="Kucharzyk K."/>
            <person name="Murdoch R.W."/>
            <person name="Higgins S."/>
            <person name="Loffler F."/>
        </authorList>
    </citation>
    <scope>NUCLEOTIDE SEQUENCE</scope>
</reference>
<name>A0A645H7Z7_9ZZZZ</name>
<dbReference type="EMBL" id="VSSQ01088555">
    <property type="protein sequence ID" value="MPN35151.1"/>
    <property type="molecule type" value="Genomic_DNA"/>
</dbReference>
<proteinExistence type="predicted"/>
<protein>
    <submittedName>
        <fullName evidence="1">Uncharacterized protein</fullName>
    </submittedName>
</protein>
<sequence>MGYAHVRHGVAADKAIAAHETEHSGQHLIAARAVVRVQQHDFVSLRAVDLAGVAQAQHVFRVLALAFIAHAGLRHHEGLEAFFAKLGQHGGGGDVCVPLRTALMRGIREDGRGHAMNLVIGQRVIAA</sequence>
<comment type="caution">
    <text evidence="1">The sequence shown here is derived from an EMBL/GenBank/DDBJ whole genome shotgun (WGS) entry which is preliminary data.</text>
</comment>
<gene>
    <name evidence="1" type="ORF">SDC9_182646</name>
</gene>
<dbReference type="AlphaFoldDB" id="A0A645H7Z7"/>